<dbReference type="InterPro" id="IPR050744">
    <property type="entry name" value="AI-2_Isomerase_LsrG"/>
</dbReference>
<protein>
    <submittedName>
        <fullName evidence="2">Quinol monooxygenase YgiN</fullName>
    </submittedName>
</protein>
<gene>
    <name evidence="2" type="ORF">SAMN05443292_1214</name>
</gene>
<dbReference type="PANTHER" id="PTHR33336:SF15">
    <property type="entry name" value="ABM DOMAIN-CONTAINING PROTEIN"/>
    <property type="match status" value="1"/>
</dbReference>
<dbReference type="RefSeq" id="WP_090079251.1">
    <property type="nucleotide sequence ID" value="NZ_FOQT01000002.1"/>
</dbReference>
<dbReference type="EMBL" id="FOQT01000002">
    <property type="protein sequence ID" value="SFI07462.1"/>
    <property type="molecule type" value="Genomic_DNA"/>
</dbReference>
<reference evidence="2 3" key="1">
    <citation type="submission" date="2016-10" db="EMBL/GenBank/DDBJ databases">
        <authorList>
            <person name="de Groot N.N."/>
        </authorList>
    </citation>
    <scope>NUCLEOTIDE SEQUENCE [LARGE SCALE GENOMIC DNA]</scope>
    <source>
        <strain evidence="2 3">DSM 26000</strain>
    </source>
</reference>
<dbReference type="SUPFAM" id="SSF54909">
    <property type="entry name" value="Dimeric alpha+beta barrel"/>
    <property type="match status" value="1"/>
</dbReference>
<keyword evidence="3" id="KW-1185">Reference proteome</keyword>
<evidence type="ECO:0000259" key="1">
    <source>
        <dbReference type="PROSITE" id="PS51725"/>
    </source>
</evidence>
<dbReference type="InterPro" id="IPR007138">
    <property type="entry name" value="ABM_dom"/>
</dbReference>
<accession>A0A1I3F8B5</accession>
<dbReference type="PANTHER" id="PTHR33336">
    <property type="entry name" value="QUINOL MONOOXYGENASE YGIN-RELATED"/>
    <property type="match status" value="1"/>
</dbReference>
<dbReference type="OrthoDB" id="9806189at2"/>
<keyword evidence="2" id="KW-0560">Oxidoreductase</keyword>
<dbReference type="Proteomes" id="UP000198931">
    <property type="component" value="Unassembled WGS sequence"/>
</dbReference>
<organism evidence="2 3">
    <name type="scientific">Halpernia frigidisoli</name>
    <dbReference type="NCBI Taxonomy" id="1125876"/>
    <lineage>
        <taxon>Bacteria</taxon>
        <taxon>Pseudomonadati</taxon>
        <taxon>Bacteroidota</taxon>
        <taxon>Flavobacteriia</taxon>
        <taxon>Flavobacteriales</taxon>
        <taxon>Weeksellaceae</taxon>
        <taxon>Chryseobacterium group</taxon>
        <taxon>Halpernia</taxon>
    </lineage>
</organism>
<name>A0A1I3F8B5_9FLAO</name>
<dbReference type="Pfam" id="PF03992">
    <property type="entry name" value="ABM"/>
    <property type="match status" value="1"/>
</dbReference>
<dbReference type="STRING" id="1125876.SAMN05443292_1214"/>
<dbReference type="Gene3D" id="3.30.70.100">
    <property type="match status" value="1"/>
</dbReference>
<dbReference type="GO" id="GO:0004497">
    <property type="term" value="F:monooxygenase activity"/>
    <property type="evidence" value="ECO:0007669"/>
    <property type="project" value="UniProtKB-KW"/>
</dbReference>
<keyword evidence="2" id="KW-0503">Monooxygenase</keyword>
<evidence type="ECO:0000313" key="2">
    <source>
        <dbReference type="EMBL" id="SFI07462.1"/>
    </source>
</evidence>
<feature type="domain" description="ABM" evidence="1">
    <location>
        <begin position="4"/>
        <end position="93"/>
    </location>
</feature>
<dbReference type="PROSITE" id="PS51725">
    <property type="entry name" value="ABM"/>
    <property type="match status" value="1"/>
</dbReference>
<dbReference type="InterPro" id="IPR011008">
    <property type="entry name" value="Dimeric_a/b-barrel"/>
</dbReference>
<dbReference type="AlphaFoldDB" id="A0A1I3F8B5"/>
<sequence length="97" mass="11265">MSTIHVVADLRFKEENLEEVISLLKKMVIDTKKEKGCLNYELVQDFNDKKVFYTIEEWESQEDLSVHLNSDGVKNLMSTAAPFFLQEPEIHQCSKLS</sequence>
<evidence type="ECO:0000313" key="3">
    <source>
        <dbReference type="Proteomes" id="UP000198931"/>
    </source>
</evidence>
<proteinExistence type="predicted"/>